<evidence type="ECO:0000259" key="9">
    <source>
        <dbReference type="Pfam" id="PF18076"/>
    </source>
</evidence>
<keyword evidence="2" id="KW-0479">Metal-binding</keyword>
<dbReference type="SUPFAM" id="SSF56042">
    <property type="entry name" value="PurM C-terminal domain-like"/>
    <property type="match status" value="1"/>
</dbReference>
<evidence type="ECO:0000256" key="3">
    <source>
        <dbReference type="ARBA" id="ARBA00022741"/>
    </source>
</evidence>
<dbReference type="PANTHER" id="PTHR10099:SF1">
    <property type="entry name" value="PHOSPHORIBOSYLFORMYLGLYCINAMIDINE SYNTHASE"/>
    <property type="match status" value="1"/>
</dbReference>
<dbReference type="InterPro" id="IPR041609">
    <property type="entry name" value="PurL_linker"/>
</dbReference>
<evidence type="ECO:0000256" key="2">
    <source>
        <dbReference type="ARBA" id="ARBA00022723"/>
    </source>
</evidence>
<keyword evidence="10" id="KW-1185">Reference proteome</keyword>
<evidence type="ECO:0000256" key="4">
    <source>
        <dbReference type="ARBA" id="ARBA00022755"/>
    </source>
</evidence>
<dbReference type="SUPFAM" id="SSF55326">
    <property type="entry name" value="PurM N-terminal domain-like"/>
    <property type="match status" value="1"/>
</dbReference>
<dbReference type="PANTHER" id="PTHR10099">
    <property type="entry name" value="PHOSPHORIBOSYLFORMYLGLYCINAMIDINE SYNTHASE"/>
    <property type="match status" value="1"/>
</dbReference>
<dbReference type="Gene3D" id="3.30.1330.10">
    <property type="entry name" value="PurM-like, N-terminal domain"/>
    <property type="match status" value="1"/>
</dbReference>
<dbReference type="InterPro" id="IPR040707">
    <property type="entry name" value="FGAR-AT_N"/>
</dbReference>
<dbReference type="SUPFAM" id="SSF82697">
    <property type="entry name" value="PurS-like"/>
    <property type="match status" value="1"/>
</dbReference>
<dbReference type="SUPFAM" id="SSF109736">
    <property type="entry name" value="FGAM synthase PurL, linker domain"/>
    <property type="match status" value="1"/>
</dbReference>
<reference evidence="11" key="1">
    <citation type="submission" date="2025-08" db="UniProtKB">
        <authorList>
            <consortium name="RefSeq"/>
        </authorList>
    </citation>
    <scope>IDENTIFICATION</scope>
    <source>
        <tissue evidence="11">Testes</tissue>
    </source>
</reference>
<dbReference type="Gene3D" id="1.10.8.750">
    <property type="entry name" value="Phosphoribosylformylglycinamidine synthase, linker domain"/>
    <property type="match status" value="1"/>
</dbReference>
<dbReference type="Proteomes" id="UP000694865">
    <property type="component" value="Unplaced"/>
</dbReference>
<accession>A0ABM0MXR1</accession>
<evidence type="ECO:0000256" key="5">
    <source>
        <dbReference type="ARBA" id="ARBA00022840"/>
    </source>
</evidence>
<dbReference type="InterPro" id="IPR010918">
    <property type="entry name" value="PurM-like_C_dom"/>
</dbReference>
<evidence type="ECO:0000259" key="7">
    <source>
        <dbReference type="Pfam" id="PF02769"/>
    </source>
</evidence>
<evidence type="ECO:0000259" key="8">
    <source>
        <dbReference type="Pfam" id="PF18072"/>
    </source>
</evidence>
<feature type="domain" description="Phosphoribosylformylglycinamidine synthase linker" evidence="8">
    <location>
        <begin position="96"/>
        <end position="145"/>
    </location>
</feature>
<keyword evidence="4" id="KW-0658">Purine biosynthesis</keyword>
<evidence type="ECO:0000256" key="6">
    <source>
        <dbReference type="ARBA" id="ARBA00022842"/>
    </source>
</evidence>
<dbReference type="RefSeq" id="XP_006824802.1">
    <property type="nucleotide sequence ID" value="XM_006824739.1"/>
</dbReference>
<dbReference type="Pfam" id="PF02769">
    <property type="entry name" value="AIRS_C"/>
    <property type="match status" value="1"/>
</dbReference>
<dbReference type="InterPro" id="IPR036676">
    <property type="entry name" value="PurM-like_C_sf"/>
</dbReference>
<dbReference type="Gene3D" id="3.90.650.10">
    <property type="entry name" value="PurM-like C-terminal domain"/>
    <property type="match status" value="1"/>
</dbReference>
<protein>
    <submittedName>
        <fullName evidence="11">Phosphoribosylformylglycinamidine synthase-like</fullName>
    </submittedName>
</protein>
<dbReference type="Pfam" id="PF18072">
    <property type="entry name" value="FGAR-AT_linker"/>
    <property type="match status" value="1"/>
</dbReference>
<keyword evidence="5" id="KW-0067">ATP-binding</keyword>
<evidence type="ECO:0000256" key="1">
    <source>
        <dbReference type="ARBA" id="ARBA00022598"/>
    </source>
</evidence>
<evidence type="ECO:0000313" key="10">
    <source>
        <dbReference type="Proteomes" id="UP000694865"/>
    </source>
</evidence>
<proteinExistence type="predicted"/>
<evidence type="ECO:0000313" key="11">
    <source>
        <dbReference type="RefSeq" id="XP_006824802.1"/>
    </source>
</evidence>
<sequence length="433" mass="48137">LNFSTAWSTNAVSMCHSAGLHQIHRIECSKRFLIQVKNKDGEDVALATDEAKKLTSVLHDRMTECEYQTPLDSFNIDVKPEPVYVVNVMEEGRKALEKANNDLGLAFDDWDLDYYTTMFKEKIKRNPTSVECFDLAQSNSEHSRHWFFKGRMVIDDIEHEDSLFTMVMNTQENSNDNNVIKFSDNSSAIKGFDVKLICPTDPLCSSVFTEKRLLRHIIFTAETHNFPTGVAPFSGATTGTGGRIRDVQAAGRGAHVVAGTAGYCFGNLHIPDYDLPWEDKSFIYPGNFASPLEVAIEASNGASDYGNKFGEPVLAGFARSFGMNITETERREWVKPIMFSGGIGSLEHQHIAKLSPKSGNVLKEICEPAGAIIRVNDFQLADPTINTLELWGAEYQESNAVLIKSKDKDNLQKLCNREKCPVSFVGNITGDGI</sequence>
<dbReference type="GeneID" id="102809899"/>
<feature type="domain" description="Phosphoribosylformylglycinamidine synthase N-terminal" evidence="9">
    <location>
        <begin position="2"/>
        <end position="69"/>
    </location>
</feature>
<dbReference type="InterPro" id="IPR036921">
    <property type="entry name" value="PurM-like_N_sf"/>
</dbReference>
<organism evidence="10 11">
    <name type="scientific">Saccoglossus kowalevskii</name>
    <name type="common">Acorn worm</name>
    <dbReference type="NCBI Taxonomy" id="10224"/>
    <lineage>
        <taxon>Eukaryota</taxon>
        <taxon>Metazoa</taxon>
        <taxon>Hemichordata</taxon>
        <taxon>Enteropneusta</taxon>
        <taxon>Harrimaniidae</taxon>
        <taxon>Saccoglossus</taxon>
    </lineage>
</organism>
<dbReference type="Pfam" id="PF18076">
    <property type="entry name" value="FGAR-AT_N"/>
    <property type="match status" value="1"/>
</dbReference>
<keyword evidence="6" id="KW-0460">Magnesium</keyword>
<name>A0ABM0MXR1_SACKO</name>
<feature type="non-terminal residue" evidence="11">
    <location>
        <position position="433"/>
    </location>
</feature>
<feature type="domain" description="PurM-like C-terminal" evidence="7">
    <location>
        <begin position="360"/>
        <end position="432"/>
    </location>
</feature>
<feature type="non-terminal residue" evidence="11">
    <location>
        <position position="1"/>
    </location>
</feature>
<gene>
    <name evidence="11" type="primary">LOC102809899</name>
</gene>
<keyword evidence="1" id="KW-0436">Ligase</keyword>
<dbReference type="InterPro" id="IPR036604">
    <property type="entry name" value="PurS-like_sf"/>
</dbReference>
<keyword evidence="3" id="KW-0547">Nucleotide-binding</keyword>